<evidence type="ECO:0000256" key="4">
    <source>
        <dbReference type="ARBA" id="ARBA00010780"/>
    </source>
</evidence>
<evidence type="ECO:0000313" key="13">
    <source>
        <dbReference type="Proteomes" id="UP000266673"/>
    </source>
</evidence>
<keyword evidence="7 10" id="KW-1133">Transmembrane helix</keyword>
<name>A0A397UNW0_9GLOM</name>
<keyword evidence="6 10" id="KW-0184">Conjugation</keyword>
<dbReference type="AlphaFoldDB" id="A0A397UNW0"/>
<dbReference type="STRING" id="44941.A0A397UNW0"/>
<protein>
    <recommendedName>
        <fullName evidence="10">Plasma membrane fusion protein PRM1</fullName>
    </recommendedName>
</protein>
<feature type="transmembrane region" description="Helical" evidence="10">
    <location>
        <begin position="646"/>
        <end position="672"/>
    </location>
</feature>
<dbReference type="GO" id="GO:0043332">
    <property type="term" value="C:mating projection tip"/>
    <property type="evidence" value="ECO:0007669"/>
    <property type="project" value="UniProtKB-UniRule"/>
</dbReference>
<evidence type="ECO:0000256" key="11">
    <source>
        <dbReference type="SAM" id="MobiDB-lite"/>
    </source>
</evidence>
<evidence type="ECO:0000256" key="3">
    <source>
        <dbReference type="ARBA" id="ARBA00004196"/>
    </source>
</evidence>
<evidence type="ECO:0000313" key="12">
    <source>
        <dbReference type="EMBL" id="RIB08806.1"/>
    </source>
</evidence>
<evidence type="ECO:0000256" key="6">
    <source>
        <dbReference type="ARBA" id="ARBA00022971"/>
    </source>
</evidence>
<evidence type="ECO:0000256" key="9">
    <source>
        <dbReference type="ARBA" id="ARBA00023180"/>
    </source>
</evidence>
<proteinExistence type="inferred from homology"/>
<keyword evidence="10" id="KW-1003">Cell membrane</keyword>
<dbReference type="PANTHER" id="PTHR31030:SF1">
    <property type="entry name" value="PLASMA MEMBRANE FUSION PROTEIN PRM1"/>
    <property type="match status" value="1"/>
</dbReference>
<feature type="compositionally biased region" description="Acidic residues" evidence="11">
    <location>
        <begin position="757"/>
        <end position="768"/>
    </location>
</feature>
<keyword evidence="13" id="KW-1185">Reference proteome</keyword>
<feature type="compositionally biased region" description="Polar residues" evidence="11">
    <location>
        <begin position="33"/>
        <end position="49"/>
    </location>
</feature>
<dbReference type="OrthoDB" id="10248838at2759"/>
<organism evidence="12 13">
    <name type="scientific">Gigaspora rosea</name>
    <dbReference type="NCBI Taxonomy" id="44941"/>
    <lineage>
        <taxon>Eukaryota</taxon>
        <taxon>Fungi</taxon>
        <taxon>Fungi incertae sedis</taxon>
        <taxon>Mucoromycota</taxon>
        <taxon>Glomeromycotina</taxon>
        <taxon>Glomeromycetes</taxon>
        <taxon>Diversisporales</taxon>
        <taxon>Gigasporaceae</taxon>
        <taxon>Gigaspora</taxon>
    </lineage>
</organism>
<accession>A0A397UNW0</accession>
<comment type="caution">
    <text evidence="12">The sequence shown here is derived from an EMBL/GenBank/DDBJ whole genome shotgun (WGS) entry which is preliminary data.</text>
</comment>
<evidence type="ECO:0000256" key="2">
    <source>
        <dbReference type="ARBA" id="ARBA00004127"/>
    </source>
</evidence>
<dbReference type="PANTHER" id="PTHR31030">
    <property type="entry name" value="PLASMA MEMBRANE FUSION PROTEIN PRM1"/>
    <property type="match status" value="1"/>
</dbReference>
<feature type="transmembrane region" description="Helical" evidence="10">
    <location>
        <begin position="80"/>
        <end position="104"/>
    </location>
</feature>
<feature type="compositionally biased region" description="Polar residues" evidence="11">
    <location>
        <begin position="1"/>
        <end position="13"/>
    </location>
</feature>
<evidence type="ECO:0000256" key="1">
    <source>
        <dbReference type="ARBA" id="ARBA00002512"/>
    </source>
</evidence>
<comment type="caution">
    <text evidence="10">Lacks conserved residue(s) required for the propagation of feature annotation.</text>
</comment>
<evidence type="ECO:0000256" key="5">
    <source>
        <dbReference type="ARBA" id="ARBA00022692"/>
    </source>
</evidence>
<feature type="region of interest" description="Disordered" evidence="11">
    <location>
        <begin position="738"/>
        <end position="794"/>
    </location>
</feature>
<dbReference type="GO" id="GO:0032220">
    <property type="term" value="P:plasma membrane fusion involved in cytogamy"/>
    <property type="evidence" value="ECO:0007669"/>
    <property type="project" value="TreeGrafter"/>
</dbReference>
<feature type="region of interest" description="Disordered" evidence="11">
    <location>
        <begin position="1"/>
        <end position="55"/>
    </location>
</feature>
<dbReference type="Proteomes" id="UP000266673">
    <property type="component" value="Unassembled WGS sequence"/>
</dbReference>
<keyword evidence="9" id="KW-0325">Glycoprotein</keyword>
<evidence type="ECO:0000256" key="7">
    <source>
        <dbReference type="ARBA" id="ARBA00022989"/>
    </source>
</evidence>
<feature type="transmembrane region" description="Helical" evidence="10">
    <location>
        <begin position="445"/>
        <end position="470"/>
    </location>
</feature>
<gene>
    <name evidence="12" type="ORF">C2G38_2210645</name>
</gene>
<dbReference type="GO" id="GO:0012505">
    <property type="term" value="C:endomembrane system"/>
    <property type="evidence" value="ECO:0007669"/>
    <property type="project" value="UniProtKB-SubCell"/>
</dbReference>
<keyword evidence="8 10" id="KW-0472">Membrane</keyword>
<feature type="transmembrane region" description="Helical" evidence="10">
    <location>
        <begin position="349"/>
        <end position="374"/>
    </location>
</feature>
<reference evidence="12 13" key="1">
    <citation type="submission" date="2018-06" db="EMBL/GenBank/DDBJ databases">
        <title>Comparative genomics reveals the genomic features of Rhizophagus irregularis, R. cerebriforme, R. diaphanum and Gigaspora rosea, and their symbiotic lifestyle signature.</title>
        <authorList>
            <person name="Morin E."/>
            <person name="San Clemente H."/>
            <person name="Chen E.C.H."/>
            <person name="De La Providencia I."/>
            <person name="Hainaut M."/>
            <person name="Kuo A."/>
            <person name="Kohler A."/>
            <person name="Murat C."/>
            <person name="Tang N."/>
            <person name="Roy S."/>
            <person name="Loubradou J."/>
            <person name="Henrissat B."/>
            <person name="Grigoriev I.V."/>
            <person name="Corradi N."/>
            <person name="Roux C."/>
            <person name="Martin F.M."/>
        </authorList>
    </citation>
    <scope>NUCLEOTIDE SEQUENCE [LARGE SCALE GENOMIC DNA]</scope>
    <source>
        <strain evidence="12 13">DAOM 194757</strain>
    </source>
</reference>
<dbReference type="GO" id="GO:0005886">
    <property type="term" value="C:plasma membrane"/>
    <property type="evidence" value="ECO:0007669"/>
    <property type="project" value="UniProtKB-SubCell"/>
</dbReference>
<evidence type="ECO:0000256" key="8">
    <source>
        <dbReference type="ARBA" id="ARBA00023136"/>
    </source>
</evidence>
<dbReference type="InterPro" id="IPR026777">
    <property type="entry name" value="PRM1"/>
</dbReference>
<comment type="similarity">
    <text evidence="4 10">Belongs to the PRM1 family.</text>
</comment>
<evidence type="ECO:0000256" key="10">
    <source>
        <dbReference type="RuleBase" id="RU366035"/>
    </source>
</evidence>
<comment type="function">
    <text evidence="1 10">Involved in cell fusion during mating by stabilizing the plasma membrane fusion event.</text>
</comment>
<dbReference type="EMBL" id="QKWP01001458">
    <property type="protein sequence ID" value="RIB08806.1"/>
    <property type="molecule type" value="Genomic_DNA"/>
</dbReference>
<sequence length="794" mass="87874">MPLKTNKTTSPGALSTGFALPSPSLQVEEGFRNRSSGSPTYNTQKQSFGNADFSEKYPPNPLHSPTNIQPYVGLNGRLSLAWITYPIIALFFIILRLIIAMGSIQPLVDKVKEKALSSCNSLELATSTLVSLPHFTADGFNRATIDSINLSIKGVSKTLDFGILALEGIIVWIIHVYRGTLKCLLEFAINGSISSVAEAIKALQAFSTTQLTNIKSGIDNDISSANAALNSVRNAISTAGSLIGGINVPNIAIPSADALNSFQLPSSNNVAGLDALSQNIPTIADIETTLDNIVTIPFEQLRTLIQSTMSNLTFNQELLPVPPSNNLKFCASSLDLSVLDQLSHDLVKAATIGIVIIFLIGLIMILFNAFYIWFSYKRFMIHINRTVTTVQLITVNSSRESILDIIKIAEHPLISRWIIKTSKFFKRTENKNLYRWYWDYILYKPALICLIIGIAGVLGIYLQIVILNIVRQNYRGPIQQAIGSFGNTVLNLMNSQLNNTSQQFANGSNSVISTLENGINQNLLGWVNTTTTTLNNTLNTAIDDITTLIQTTFQGVPALSSAVQQILNCVIFAKIEGIQAGLTFIKDHAVIGLPRVNDNILMISPLRMQEVVNEATDKLVGPQNDTNGGEIGGIFDDYENKLRSELVLFLVLVGAYVIVVLMGAIYVLWFIYQRRRRNNTLIKEKSFEKNLTSPSESLKPLEQKIYDPTVGEKIKNDDKKSFNAFRVKLHAITKKEPRVTQDLNDSSNTDRQSTISEYEDYSYDYQEEEPLRSKSRKPPSLPPKPIYLIKKGIK</sequence>
<keyword evidence="5 10" id="KW-0812">Transmembrane</keyword>
<feature type="compositionally biased region" description="Polar residues" evidence="11">
    <location>
        <begin position="741"/>
        <end position="755"/>
    </location>
</feature>
<comment type="subcellular location">
    <subcellularLocation>
        <location evidence="3">Cell envelope</location>
    </subcellularLocation>
    <subcellularLocation>
        <location evidence="10">Cell membrane</location>
        <topology evidence="10">Multi-pass membrane protein</topology>
    </subcellularLocation>
    <subcellularLocation>
        <location evidence="2">Endomembrane system</location>
        <topology evidence="2">Multi-pass membrane protein</topology>
    </subcellularLocation>
</comment>